<feature type="compositionally biased region" description="Polar residues" evidence="1">
    <location>
        <begin position="80"/>
        <end position="93"/>
    </location>
</feature>
<keyword evidence="3" id="KW-1185">Reference proteome</keyword>
<dbReference type="Proteomes" id="UP001059596">
    <property type="component" value="Unassembled WGS sequence"/>
</dbReference>
<dbReference type="EMBL" id="JAMKOV010000002">
    <property type="protein sequence ID" value="KAI8042694.1"/>
    <property type="molecule type" value="Genomic_DNA"/>
</dbReference>
<accession>A0A9Q0BSZ3</accession>
<protein>
    <submittedName>
        <fullName evidence="2">Uncharacterized protein</fullName>
    </submittedName>
</protein>
<name>A0A9Q0BSZ3_9MUSC</name>
<reference evidence="2" key="1">
    <citation type="journal article" date="2023" name="Genome Biol. Evol.">
        <title>Long-read-based Genome Assembly of Drosophila gunungcola Reveals Fewer Chemosensory Genes in Flower-breeding Species.</title>
        <authorList>
            <person name="Negi A."/>
            <person name="Liao B.Y."/>
            <person name="Yeh S.D."/>
        </authorList>
    </citation>
    <scope>NUCLEOTIDE SEQUENCE</scope>
    <source>
        <strain evidence="2">Sukarami</strain>
    </source>
</reference>
<feature type="region of interest" description="Disordered" evidence="1">
    <location>
        <begin position="80"/>
        <end position="102"/>
    </location>
</feature>
<dbReference type="AlphaFoldDB" id="A0A9Q0BSZ3"/>
<proteinExistence type="predicted"/>
<evidence type="ECO:0000256" key="1">
    <source>
        <dbReference type="SAM" id="MobiDB-lite"/>
    </source>
</evidence>
<sequence length="102" mass="11297">MLQMTFNVVLSPPVDTIPPGQCKRGGRRDRAEQGGCQGCGRVENQRHAAYFNISGLISHSKQNGRQTCFRHQLHAPHLNQIQNQNQSLGQDSDQGLVKSICT</sequence>
<organism evidence="2 3">
    <name type="scientific">Drosophila gunungcola</name>
    <name type="common">fruit fly</name>
    <dbReference type="NCBI Taxonomy" id="103775"/>
    <lineage>
        <taxon>Eukaryota</taxon>
        <taxon>Metazoa</taxon>
        <taxon>Ecdysozoa</taxon>
        <taxon>Arthropoda</taxon>
        <taxon>Hexapoda</taxon>
        <taxon>Insecta</taxon>
        <taxon>Pterygota</taxon>
        <taxon>Neoptera</taxon>
        <taxon>Endopterygota</taxon>
        <taxon>Diptera</taxon>
        <taxon>Brachycera</taxon>
        <taxon>Muscomorpha</taxon>
        <taxon>Ephydroidea</taxon>
        <taxon>Drosophilidae</taxon>
        <taxon>Drosophila</taxon>
        <taxon>Sophophora</taxon>
    </lineage>
</organism>
<comment type="caution">
    <text evidence="2">The sequence shown here is derived from an EMBL/GenBank/DDBJ whole genome shotgun (WGS) entry which is preliminary data.</text>
</comment>
<gene>
    <name evidence="2" type="ORF">M5D96_004011</name>
</gene>
<evidence type="ECO:0000313" key="2">
    <source>
        <dbReference type="EMBL" id="KAI8042694.1"/>
    </source>
</evidence>
<evidence type="ECO:0000313" key="3">
    <source>
        <dbReference type="Proteomes" id="UP001059596"/>
    </source>
</evidence>